<reference evidence="2" key="1">
    <citation type="submission" date="2019-12" db="EMBL/GenBank/DDBJ databases">
        <title>Genome sequencing and annotation of Brassica cretica.</title>
        <authorList>
            <person name="Studholme D.J."/>
            <person name="Sarris P.F."/>
        </authorList>
    </citation>
    <scope>NUCLEOTIDE SEQUENCE</scope>
    <source>
        <strain evidence="2">PFS-001/15</strain>
        <strain evidence="3">PFS-102/07</strain>
        <tissue evidence="2">Leaf</tissue>
    </source>
</reference>
<protein>
    <submittedName>
        <fullName evidence="2">Uncharacterized protein</fullName>
    </submittedName>
</protein>
<sequence>MGMDNPCGLTLDMSRSGLTVPGRQHPTRSENTRKWPGNKIRGRIPLPMVETALKANVCRKAVSRALKEGVMHDPWITKIEERRSDSTLRGQDSVEGGCSAEIGFIGVQRKRNDVHGLSRAVLDQDLYVLDQLFGI</sequence>
<dbReference type="Proteomes" id="UP000712281">
    <property type="component" value="Unassembled WGS sequence"/>
</dbReference>
<organism evidence="2 4">
    <name type="scientific">Brassica cretica</name>
    <name type="common">Mustard</name>
    <dbReference type="NCBI Taxonomy" id="69181"/>
    <lineage>
        <taxon>Eukaryota</taxon>
        <taxon>Viridiplantae</taxon>
        <taxon>Streptophyta</taxon>
        <taxon>Embryophyta</taxon>
        <taxon>Tracheophyta</taxon>
        <taxon>Spermatophyta</taxon>
        <taxon>Magnoliopsida</taxon>
        <taxon>eudicotyledons</taxon>
        <taxon>Gunneridae</taxon>
        <taxon>Pentapetalae</taxon>
        <taxon>rosids</taxon>
        <taxon>malvids</taxon>
        <taxon>Brassicales</taxon>
        <taxon>Brassicaceae</taxon>
        <taxon>Brassiceae</taxon>
        <taxon>Brassica</taxon>
    </lineage>
</organism>
<proteinExistence type="predicted"/>
<accession>A0A8S9H2E2</accession>
<gene>
    <name evidence="2" type="ORF">F2Q68_00035580</name>
    <name evidence="3" type="ORF">F2Q70_00026038</name>
</gene>
<dbReference type="AlphaFoldDB" id="A0A8S9H2E2"/>
<evidence type="ECO:0000256" key="1">
    <source>
        <dbReference type="SAM" id="MobiDB-lite"/>
    </source>
</evidence>
<dbReference type="EMBL" id="QGKW02001988">
    <property type="protein sequence ID" value="KAF2553101.1"/>
    <property type="molecule type" value="Genomic_DNA"/>
</dbReference>
<evidence type="ECO:0000313" key="4">
    <source>
        <dbReference type="Proteomes" id="UP000712281"/>
    </source>
</evidence>
<name>A0A8S9H2E2_BRACR</name>
<dbReference type="EMBL" id="QGKY02000094">
    <property type="protein sequence ID" value="KAF2604355.1"/>
    <property type="molecule type" value="Genomic_DNA"/>
</dbReference>
<evidence type="ECO:0000313" key="2">
    <source>
        <dbReference type="EMBL" id="KAF2553101.1"/>
    </source>
</evidence>
<evidence type="ECO:0000313" key="3">
    <source>
        <dbReference type="EMBL" id="KAF2604355.1"/>
    </source>
</evidence>
<comment type="caution">
    <text evidence="2">The sequence shown here is derived from an EMBL/GenBank/DDBJ whole genome shotgun (WGS) entry which is preliminary data.</text>
</comment>
<feature type="region of interest" description="Disordered" evidence="1">
    <location>
        <begin position="1"/>
        <end position="41"/>
    </location>
</feature>